<dbReference type="EMBL" id="AP022870">
    <property type="protein sequence ID" value="BCB74583.1"/>
    <property type="molecule type" value="Genomic_DNA"/>
</dbReference>
<evidence type="ECO:0000313" key="2">
    <source>
        <dbReference type="Proteomes" id="UP000502508"/>
    </source>
</evidence>
<dbReference type="Proteomes" id="UP000502508">
    <property type="component" value="Chromosome"/>
</dbReference>
<organism evidence="1 2">
    <name type="scientific">Phytohabitans flavus</name>
    <dbReference type="NCBI Taxonomy" id="1076124"/>
    <lineage>
        <taxon>Bacteria</taxon>
        <taxon>Bacillati</taxon>
        <taxon>Actinomycetota</taxon>
        <taxon>Actinomycetes</taxon>
        <taxon>Micromonosporales</taxon>
        <taxon>Micromonosporaceae</taxon>
    </lineage>
</organism>
<dbReference type="AlphaFoldDB" id="A0A6F8XLA0"/>
<evidence type="ECO:0008006" key="3">
    <source>
        <dbReference type="Google" id="ProtNLM"/>
    </source>
</evidence>
<evidence type="ECO:0000313" key="1">
    <source>
        <dbReference type="EMBL" id="BCB74583.1"/>
    </source>
</evidence>
<gene>
    <name evidence="1" type="ORF">Pflav_009930</name>
</gene>
<name>A0A6F8XLA0_9ACTN</name>
<reference evidence="1 2" key="2">
    <citation type="submission" date="2020-03" db="EMBL/GenBank/DDBJ databases">
        <authorList>
            <person name="Ichikawa N."/>
            <person name="Kimura A."/>
            <person name="Kitahashi Y."/>
            <person name="Uohara A."/>
        </authorList>
    </citation>
    <scope>NUCLEOTIDE SEQUENCE [LARGE SCALE GENOMIC DNA]</scope>
    <source>
        <strain evidence="1 2">NBRC 107702</strain>
    </source>
</reference>
<accession>A0A6F8XLA0</accession>
<dbReference type="RefSeq" id="WP_415624412.1">
    <property type="nucleotide sequence ID" value="NZ_AP022870.1"/>
</dbReference>
<reference evidence="1 2" key="1">
    <citation type="submission" date="2020-03" db="EMBL/GenBank/DDBJ databases">
        <title>Whole genome shotgun sequence of Phytohabitans flavus NBRC 107702.</title>
        <authorList>
            <person name="Komaki H."/>
            <person name="Tamura T."/>
        </authorList>
    </citation>
    <scope>NUCLEOTIDE SEQUENCE [LARGE SCALE GENOMIC DNA]</scope>
    <source>
        <strain evidence="1 2">NBRC 107702</strain>
    </source>
</reference>
<keyword evidence="2" id="KW-1185">Reference proteome</keyword>
<dbReference type="KEGG" id="pfla:Pflav_009930"/>
<proteinExistence type="predicted"/>
<protein>
    <recommendedName>
        <fullName evidence="3">Reverse transcriptase domain-containing protein</fullName>
    </recommendedName>
</protein>
<sequence length="214" mass="23685">MADRLVEKAIAAVLSPVIDPWLGPSSFATGQDSGSPARCNRCAGCAARDWAWHRAHRYRRCCPTWPWNKLDDQVRDARFPLVRYGDDMLLLASSQAEAREGLKVVTEAAKQIRMDVGDAAVMSFETGFCFLGEDFGPRYPPVIDDHRIVEPATRTVYVSVPGAGVRIEAGRLVVESPDDDRGDHLLGRVRSALPLKPRVVIGRHVAQRGRLFPP</sequence>